<dbReference type="NCBIfam" id="TIGR00051">
    <property type="entry name" value="YbgC/FadM family acyl-CoA thioesterase"/>
    <property type="match status" value="1"/>
</dbReference>
<dbReference type="GO" id="GO:0047617">
    <property type="term" value="F:fatty acyl-CoA hydrolase activity"/>
    <property type="evidence" value="ECO:0007669"/>
    <property type="project" value="TreeGrafter"/>
</dbReference>
<keyword evidence="2 3" id="KW-0378">Hydrolase</keyword>
<evidence type="ECO:0000256" key="2">
    <source>
        <dbReference type="ARBA" id="ARBA00022801"/>
    </source>
</evidence>
<dbReference type="InterPro" id="IPR029069">
    <property type="entry name" value="HotDog_dom_sf"/>
</dbReference>
<comment type="similarity">
    <text evidence="1">Belongs to the 4-hydroxybenzoyl-CoA thioesterase family.</text>
</comment>
<dbReference type="CDD" id="cd00586">
    <property type="entry name" value="4HBT"/>
    <property type="match status" value="1"/>
</dbReference>
<dbReference type="SUPFAM" id="SSF54637">
    <property type="entry name" value="Thioesterase/thiol ester dehydrase-isomerase"/>
    <property type="match status" value="1"/>
</dbReference>
<evidence type="ECO:0000256" key="1">
    <source>
        <dbReference type="ARBA" id="ARBA00005953"/>
    </source>
</evidence>
<protein>
    <submittedName>
        <fullName evidence="3">Acyl-CoA thioester hydrolase</fullName>
    </submittedName>
</protein>
<dbReference type="PANTHER" id="PTHR31793">
    <property type="entry name" value="4-HYDROXYBENZOYL-COA THIOESTERASE FAMILY MEMBER"/>
    <property type="match status" value="1"/>
</dbReference>
<reference evidence="4" key="1">
    <citation type="submission" date="2017-01" db="EMBL/GenBank/DDBJ databases">
        <authorList>
            <person name="Varghese N."/>
            <person name="Submissions S."/>
        </authorList>
    </citation>
    <scope>NUCLEOTIDE SEQUENCE [LARGE SCALE GENOMIC DNA]</scope>
    <source>
        <strain evidence="4">DSM 21054</strain>
    </source>
</reference>
<dbReference type="PIRSF" id="PIRSF003230">
    <property type="entry name" value="YbgC"/>
    <property type="match status" value="1"/>
</dbReference>
<dbReference type="Gene3D" id="3.10.129.10">
    <property type="entry name" value="Hotdog Thioesterase"/>
    <property type="match status" value="1"/>
</dbReference>
<dbReference type="InterPro" id="IPR050563">
    <property type="entry name" value="4-hydroxybenzoyl-CoA_TE"/>
</dbReference>
<dbReference type="STRING" id="477680.SAMN05421788_111195"/>
<dbReference type="Proteomes" id="UP000186917">
    <property type="component" value="Unassembled WGS sequence"/>
</dbReference>
<organism evidence="3 4">
    <name type="scientific">Filimonas lacunae</name>
    <dbReference type="NCBI Taxonomy" id="477680"/>
    <lineage>
        <taxon>Bacteria</taxon>
        <taxon>Pseudomonadati</taxon>
        <taxon>Bacteroidota</taxon>
        <taxon>Chitinophagia</taxon>
        <taxon>Chitinophagales</taxon>
        <taxon>Chitinophagaceae</taxon>
        <taxon>Filimonas</taxon>
    </lineage>
</organism>
<accession>A0A1N7RCA2</accession>
<dbReference type="OrthoDB" id="9800856at2"/>
<evidence type="ECO:0000313" key="4">
    <source>
        <dbReference type="Proteomes" id="UP000186917"/>
    </source>
</evidence>
<dbReference type="AlphaFoldDB" id="A0A1N7RCA2"/>
<dbReference type="InterPro" id="IPR006684">
    <property type="entry name" value="YbgC/YbaW"/>
</dbReference>
<dbReference type="RefSeq" id="WP_076382042.1">
    <property type="nucleotide sequence ID" value="NZ_AP017422.1"/>
</dbReference>
<proteinExistence type="inferred from homology"/>
<keyword evidence="4" id="KW-1185">Reference proteome</keyword>
<gene>
    <name evidence="3" type="ORF">SAMN05421788_111195</name>
</gene>
<sequence>MYESTTQVRVRYAETDQMNVVYYGNYAQYFEVGRVECIRQLGYTYKDMELSGVMMPVVELNIKYLRSATYDDLITIKTQIRELPTDHKIEFHQEVFNEQGKMLTSGKVLLYFLEMKTWKKTVIPEELRSRLAPYFEPKA</sequence>
<name>A0A1N7RCA2_9BACT</name>
<dbReference type="Pfam" id="PF13279">
    <property type="entry name" value="4HBT_2"/>
    <property type="match status" value="1"/>
</dbReference>
<evidence type="ECO:0000313" key="3">
    <source>
        <dbReference type="EMBL" id="SIT32672.1"/>
    </source>
</evidence>
<dbReference type="EMBL" id="FTOR01000011">
    <property type="protein sequence ID" value="SIT32672.1"/>
    <property type="molecule type" value="Genomic_DNA"/>
</dbReference>
<dbReference type="PANTHER" id="PTHR31793:SF27">
    <property type="entry name" value="NOVEL THIOESTERASE SUPERFAMILY DOMAIN AND SAPOSIN A-TYPE DOMAIN CONTAINING PROTEIN (0610012H03RIK)"/>
    <property type="match status" value="1"/>
</dbReference>